<dbReference type="InterPro" id="IPR036388">
    <property type="entry name" value="WH-like_DNA-bd_sf"/>
</dbReference>
<dbReference type="InterPro" id="IPR051534">
    <property type="entry name" value="CBASS_pafABC_assoc_protein"/>
</dbReference>
<evidence type="ECO:0000259" key="1">
    <source>
        <dbReference type="Pfam" id="PF13280"/>
    </source>
</evidence>
<gene>
    <name evidence="2" type="ORF">DR864_29225</name>
</gene>
<dbReference type="PROSITE" id="PS52050">
    <property type="entry name" value="WYL"/>
    <property type="match status" value="1"/>
</dbReference>
<dbReference type="Pfam" id="PF13280">
    <property type="entry name" value="WYL"/>
    <property type="match status" value="1"/>
</dbReference>
<keyword evidence="3" id="KW-1185">Reference proteome</keyword>
<dbReference type="RefSeq" id="WP_114070687.1">
    <property type="nucleotide sequence ID" value="NZ_CP030854.1"/>
</dbReference>
<dbReference type="KEGG" id="run:DR864_29225"/>
<dbReference type="InterPro" id="IPR036390">
    <property type="entry name" value="WH_DNA-bd_sf"/>
</dbReference>
<protein>
    <submittedName>
        <fullName evidence="2">Transcriptional regulator</fullName>
    </submittedName>
</protein>
<evidence type="ECO:0000313" key="2">
    <source>
        <dbReference type="EMBL" id="AXE21947.1"/>
    </source>
</evidence>
<dbReference type="PANTHER" id="PTHR34580">
    <property type="match status" value="1"/>
</dbReference>
<dbReference type="Proteomes" id="UP000251993">
    <property type="component" value="Plasmid unnamed4"/>
</dbReference>
<dbReference type="AlphaFoldDB" id="A0A344TTH6"/>
<dbReference type="Gene3D" id="1.10.10.10">
    <property type="entry name" value="Winged helix-like DNA-binding domain superfamily/Winged helix DNA-binding domain"/>
    <property type="match status" value="1"/>
</dbReference>
<dbReference type="InterPro" id="IPR026881">
    <property type="entry name" value="WYL_dom"/>
</dbReference>
<sequence>MASFTNDDSSPEQAKIERVLRLISLLKDRKRTVPQLARAVNTSPRSLYRYLKLLEKIGYHLENDEQNRYWIFEGESSKINFTVEETALLRPLLAGLKVSGPLYASIERKIYLTSELVPLASELLDLRRARIVSQLNDAIKDKRRVRLLRYHSSNSNTTTDRLVEPLSFTDDFSTLNAYEPESQKVKTFKVSRMEDLEVLAELQENELPGPEVDIFGWTGPEPIFVELQLTSTAYQLLMEEYPAARPFAGRTSSPPFAFRLGVEVRDFTGIGRFILGLHQNIAVVQPQGLKDYLNGIVAGMRF</sequence>
<accession>A0A344TTH6</accession>
<keyword evidence="2" id="KW-0614">Plasmid</keyword>
<organism evidence="2 3">
    <name type="scientific">Runella rosea</name>
    <dbReference type="NCBI Taxonomy" id="2259595"/>
    <lineage>
        <taxon>Bacteria</taxon>
        <taxon>Pseudomonadati</taxon>
        <taxon>Bacteroidota</taxon>
        <taxon>Cytophagia</taxon>
        <taxon>Cytophagales</taxon>
        <taxon>Spirosomataceae</taxon>
        <taxon>Runella</taxon>
    </lineage>
</organism>
<dbReference type="SUPFAM" id="SSF46785">
    <property type="entry name" value="Winged helix' DNA-binding domain"/>
    <property type="match status" value="1"/>
</dbReference>
<geneLocation type="plasmid" evidence="2 3">
    <name>unnamed4</name>
</geneLocation>
<feature type="domain" description="WYL" evidence="1">
    <location>
        <begin position="131"/>
        <end position="198"/>
    </location>
</feature>
<dbReference type="PANTHER" id="PTHR34580:SF1">
    <property type="entry name" value="PROTEIN PAFC"/>
    <property type="match status" value="1"/>
</dbReference>
<proteinExistence type="predicted"/>
<dbReference type="EMBL" id="CP030854">
    <property type="protein sequence ID" value="AXE21947.1"/>
    <property type="molecule type" value="Genomic_DNA"/>
</dbReference>
<reference evidence="2 3" key="1">
    <citation type="submission" date="2018-07" db="EMBL/GenBank/DDBJ databases">
        <title>Genome sequencing of Runella.</title>
        <authorList>
            <person name="Baek M.-G."/>
            <person name="Yi H."/>
        </authorList>
    </citation>
    <scope>NUCLEOTIDE SEQUENCE [LARGE SCALE GENOMIC DNA]</scope>
    <source>
        <strain evidence="2 3">HYN0085</strain>
        <plasmid evidence="2 3">unnamed4</plasmid>
    </source>
</reference>
<name>A0A344TTH6_9BACT</name>
<dbReference type="OrthoDB" id="1315521at2"/>
<evidence type="ECO:0000313" key="3">
    <source>
        <dbReference type="Proteomes" id="UP000251993"/>
    </source>
</evidence>